<accession>H6SJJ9</accession>
<keyword evidence="2" id="KW-0812">Transmembrane</keyword>
<evidence type="ECO:0000256" key="1">
    <source>
        <dbReference type="SAM" id="MobiDB-lite"/>
    </source>
</evidence>
<feature type="transmembrane region" description="Helical" evidence="2">
    <location>
        <begin position="291"/>
        <end position="316"/>
    </location>
</feature>
<dbReference type="InterPro" id="IPR036197">
    <property type="entry name" value="NarG-like_sf"/>
</dbReference>
<gene>
    <name evidence="3" type="primary">cupB</name>
    <name evidence="3" type="ORF">RSPPHO_01538</name>
</gene>
<evidence type="ECO:0000256" key="2">
    <source>
        <dbReference type="SAM" id="Phobius"/>
    </source>
</evidence>
<evidence type="ECO:0000313" key="4">
    <source>
        <dbReference type="Proteomes" id="UP000033220"/>
    </source>
</evidence>
<keyword evidence="4" id="KW-1185">Reference proteome</keyword>
<dbReference type="NCBIfam" id="TIGR02484">
    <property type="entry name" value="CitB"/>
    <property type="match status" value="1"/>
</dbReference>
<feature type="compositionally biased region" description="Low complexity" evidence="1">
    <location>
        <begin position="13"/>
        <end position="25"/>
    </location>
</feature>
<dbReference type="eggNOG" id="COG1146">
    <property type="taxonomic scope" value="Bacteria"/>
</dbReference>
<dbReference type="InterPro" id="IPR012830">
    <property type="entry name" value="Citrate_utilization_prot_B"/>
</dbReference>
<evidence type="ECO:0000313" key="3">
    <source>
        <dbReference type="EMBL" id="CCG08164.1"/>
    </source>
</evidence>
<dbReference type="KEGG" id="rpm:RSPPHO_01538"/>
<feature type="transmembrane region" description="Helical" evidence="2">
    <location>
        <begin position="337"/>
        <end position="355"/>
    </location>
</feature>
<feature type="transmembrane region" description="Helical" evidence="2">
    <location>
        <begin position="361"/>
        <end position="381"/>
    </location>
</feature>
<dbReference type="SUPFAM" id="SSF103501">
    <property type="entry name" value="Respiratory nitrate reductase 1 gamma chain"/>
    <property type="match status" value="1"/>
</dbReference>
<feature type="transmembrane region" description="Helical" evidence="2">
    <location>
        <begin position="263"/>
        <end position="285"/>
    </location>
</feature>
<feature type="transmembrane region" description="Helical" evidence="2">
    <location>
        <begin position="190"/>
        <end position="211"/>
    </location>
</feature>
<feature type="transmembrane region" description="Helical" evidence="2">
    <location>
        <begin position="143"/>
        <end position="164"/>
    </location>
</feature>
<reference evidence="3 4" key="1">
    <citation type="submission" date="2012-02" db="EMBL/GenBank/DDBJ databases">
        <title>Shotgun genome sequence of Phaeospirillum photometricum DSM 122.</title>
        <authorList>
            <person name="Duquesne K."/>
            <person name="Sturgis J."/>
        </authorList>
    </citation>
    <scope>NUCLEOTIDE SEQUENCE [LARGE SCALE GENOMIC DNA]</scope>
    <source>
        <strain evidence="4">DSM122</strain>
    </source>
</reference>
<dbReference type="Proteomes" id="UP000033220">
    <property type="component" value="Chromosome DSM 122"/>
</dbReference>
<protein>
    <submittedName>
        <fullName evidence="3">CupB</fullName>
    </submittedName>
</protein>
<dbReference type="HOGENOM" id="CLU_058617_1_0_5"/>
<dbReference type="PATRIC" id="fig|1150469.3.peg.1733"/>
<dbReference type="STRING" id="1150469.RSPPHO_01538"/>
<organism evidence="3 4">
    <name type="scientific">Pararhodospirillum photometricum DSM 122</name>
    <dbReference type="NCBI Taxonomy" id="1150469"/>
    <lineage>
        <taxon>Bacteria</taxon>
        <taxon>Pseudomonadati</taxon>
        <taxon>Pseudomonadota</taxon>
        <taxon>Alphaproteobacteria</taxon>
        <taxon>Rhodospirillales</taxon>
        <taxon>Rhodospirillaceae</taxon>
        <taxon>Pararhodospirillum</taxon>
    </lineage>
</organism>
<feature type="region of interest" description="Disordered" evidence="1">
    <location>
        <begin position="1"/>
        <end position="45"/>
    </location>
</feature>
<dbReference type="AlphaFoldDB" id="H6SJJ9"/>
<name>H6SJJ9_PARPM</name>
<proteinExistence type="predicted"/>
<keyword evidence="2" id="KW-0472">Membrane</keyword>
<keyword evidence="2" id="KW-1133">Transmembrane helix</keyword>
<sequence>MVALPDGRPQVMSPSSDPHRSASSVSRRHDRRAAAPPPPRPEDPLLTEARRALTLCNVCAYCTGYCETFRSARRCPSLHDVDLYYLAVLCHNCRSCWYACQYAPPHVFAINIPALMARVRQRAYRVYAFPPGACGTRDGQGGVMAVLIALLCVVGVPLMTWISVPPEILYETHQGPGAFYRIIPLDKMTALGVTALAFGTLPLLASALRFWRAIGGRVRGPRLKALPVAVVEAFTLPSLKGGGPGCPDHDATASGSRRRLHQILVAGVGLCLLSTASASAFHHLFGWVAPYHWFSLPVVSGTAGGVLILVGALGLLWRKKGADPRPTALETLRDDTAFLGLLIAVAGSGLALLLARETGAMGLLLAFHLGSVVGLFLTLALGKFRHAPFRLAALLRSVLERRHER</sequence>
<dbReference type="EMBL" id="HE663493">
    <property type="protein sequence ID" value="CCG08164.1"/>
    <property type="molecule type" value="Genomic_DNA"/>
</dbReference>